<evidence type="ECO:0000259" key="1">
    <source>
        <dbReference type="Pfam" id="PF01370"/>
    </source>
</evidence>
<organism evidence="2 3">
    <name type="scientific">Demequina muriae</name>
    <dbReference type="NCBI Taxonomy" id="3051664"/>
    <lineage>
        <taxon>Bacteria</taxon>
        <taxon>Bacillati</taxon>
        <taxon>Actinomycetota</taxon>
        <taxon>Actinomycetes</taxon>
        <taxon>Micrococcales</taxon>
        <taxon>Demequinaceae</taxon>
        <taxon>Demequina</taxon>
    </lineage>
</organism>
<dbReference type="EMBL" id="JAUHQA010000001">
    <property type="protein sequence ID" value="MDN4479411.1"/>
    <property type="molecule type" value="Genomic_DNA"/>
</dbReference>
<reference evidence="2" key="1">
    <citation type="submission" date="2023-06" db="EMBL/GenBank/DDBJ databases">
        <title>Egi l300058.</title>
        <authorList>
            <person name="Gao L."/>
            <person name="Fang B.-Z."/>
            <person name="Li W.-J."/>
        </authorList>
    </citation>
    <scope>NUCLEOTIDE SEQUENCE</scope>
    <source>
        <strain evidence="2">EGI L300058</strain>
    </source>
</reference>
<gene>
    <name evidence="2" type="ORF">QQX02_00555</name>
</gene>
<evidence type="ECO:0000313" key="3">
    <source>
        <dbReference type="Proteomes" id="UP001172708"/>
    </source>
</evidence>
<dbReference type="InterPro" id="IPR050177">
    <property type="entry name" value="Lipid_A_modif_metabolic_enz"/>
</dbReference>
<protein>
    <submittedName>
        <fullName evidence="2">NAD-dependent epimerase/dehydratase family protein</fullName>
    </submittedName>
</protein>
<name>A0ABT8GDA6_9MICO</name>
<dbReference type="Pfam" id="PF01370">
    <property type="entry name" value="Epimerase"/>
    <property type="match status" value="1"/>
</dbReference>
<accession>A0ABT8GDA6</accession>
<dbReference type="InterPro" id="IPR036291">
    <property type="entry name" value="NAD(P)-bd_dom_sf"/>
</dbReference>
<dbReference type="PANTHER" id="PTHR43245">
    <property type="entry name" value="BIFUNCTIONAL POLYMYXIN RESISTANCE PROTEIN ARNA"/>
    <property type="match status" value="1"/>
</dbReference>
<keyword evidence="3" id="KW-1185">Reference proteome</keyword>
<evidence type="ECO:0000313" key="2">
    <source>
        <dbReference type="EMBL" id="MDN4479411.1"/>
    </source>
</evidence>
<sequence>MRILIVGGTGLISSELAALAADRGDSLTLINRGNSPVAPPPEGAEVIHADATDAAAMRAALRGRQLRGERFDAVVQCVAFTPEHVAEDAETFARLTDQYVLIATGASYRTAERFQFLTEETGQENLHWEYARLKLKAEQVLRASEGLPWTIVRPAHTYGPSKIPAYTGNSRHPWTIVDRMRRGADILIPGDGTALWTITHARDVAAGILGLLGNADAIGTAVHITSDEALTWTGLYREIARAAGLSDEQFESQKVCVPSDALVAAAPSQAGSIYGDKMHSAVYDTSRIAALVPGWSARIPFDEGVAEAISWFEAHPDRQTVDENANAMFDRLGAIYRRALADAGA</sequence>
<comment type="caution">
    <text evidence="2">The sequence shown here is derived from an EMBL/GenBank/DDBJ whole genome shotgun (WGS) entry which is preliminary data.</text>
</comment>
<feature type="domain" description="NAD-dependent epimerase/dehydratase" evidence="1">
    <location>
        <begin position="3"/>
        <end position="219"/>
    </location>
</feature>
<dbReference type="InterPro" id="IPR001509">
    <property type="entry name" value="Epimerase_deHydtase"/>
</dbReference>
<dbReference type="Proteomes" id="UP001172708">
    <property type="component" value="Unassembled WGS sequence"/>
</dbReference>
<dbReference type="RefSeq" id="WP_301140544.1">
    <property type="nucleotide sequence ID" value="NZ_JAUHQA010000001.1"/>
</dbReference>
<dbReference type="SUPFAM" id="SSF51735">
    <property type="entry name" value="NAD(P)-binding Rossmann-fold domains"/>
    <property type="match status" value="1"/>
</dbReference>
<proteinExistence type="predicted"/>
<dbReference type="Gene3D" id="3.40.50.720">
    <property type="entry name" value="NAD(P)-binding Rossmann-like Domain"/>
    <property type="match status" value="1"/>
</dbReference>